<reference evidence="14" key="2">
    <citation type="submission" date="2022-01" db="EMBL/GenBank/DDBJ databases">
        <authorList>
            <person name="King R."/>
        </authorList>
    </citation>
    <scope>NUCLEOTIDE SEQUENCE</scope>
</reference>
<evidence type="ECO:0000256" key="1">
    <source>
        <dbReference type="ARBA" id="ARBA00004651"/>
    </source>
</evidence>
<feature type="transmembrane region" description="Helical" evidence="11">
    <location>
        <begin position="163"/>
        <end position="188"/>
    </location>
</feature>
<sequence length="345" mass="39634">MVLSGPWMYIVEVAFVIGVLANITALCILHKTAKRRNKKHLFLLRCLATNDLMAQIGMIILTSPIQIGPPWVTCPMFVVIRAFALGSGCVAFIMALERWLALTKPFLYHQLITPQRLKKILICLWLTAVTLTYCPIFGFGVYYDPKEKKCVRFRFAKETKDIVYAYLFSAFGTILCFCITYCNTSVICELYRIRSQQRVLVRRISRSIINKKLHSRYQTPEEVAFAKLMAYVCIIFVMCWIPELMTVPIAQFYDINPSDTKFKKVFLLCDMLLTMYLLLDPFVYVLLGYFEGRINCCCKRSDSNLSIPSMIKTQNSEISLTIHNDTRSNSKPEDGLIALETFNTS</sequence>
<evidence type="ECO:0000256" key="6">
    <source>
        <dbReference type="ARBA" id="ARBA00023040"/>
    </source>
</evidence>
<evidence type="ECO:0000256" key="4">
    <source>
        <dbReference type="ARBA" id="ARBA00022692"/>
    </source>
</evidence>
<evidence type="ECO:0000313" key="15">
    <source>
        <dbReference type="Proteomes" id="UP001153712"/>
    </source>
</evidence>
<gene>
    <name evidence="13" type="primary">pge2</name>
    <name evidence="14" type="ORF">PHYEVI_LOCUS1554</name>
</gene>
<feature type="transmembrane region" description="Helical" evidence="11">
    <location>
        <begin position="41"/>
        <end position="65"/>
    </location>
</feature>
<dbReference type="InterPro" id="IPR008365">
    <property type="entry name" value="Prostanoid_rcpt"/>
</dbReference>
<dbReference type="OrthoDB" id="5959154at2759"/>
<dbReference type="Proteomes" id="UP001153712">
    <property type="component" value="Chromosome 10"/>
</dbReference>
<dbReference type="PROSITE" id="PS00237">
    <property type="entry name" value="G_PROTEIN_RECEP_F1_1"/>
    <property type="match status" value="1"/>
</dbReference>
<dbReference type="EMBL" id="OU900103">
    <property type="protein sequence ID" value="CAG9855094.1"/>
    <property type="molecule type" value="Genomic_DNA"/>
</dbReference>
<evidence type="ECO:0000256" key="8">
    <source>
        <dbReference type="ARBA" id="ARBA00023170"/>
    </source>
</evidence>
<evidence type="ECO:0000313" key="14">
    <source>
        <dbReference type="EMBL" id="CAG9855094.1"/>
    </source>
</evidence>
<dbReference type="GO" id="GO:0004930">
    <property type="term" value="F:G protein-coupled receptor activity"/>
    <property type="evidence" value="ECO:0007669"/>
    <property type="project" value="UniProtKB-KW"/>
</dbReference>
<feature type="transmembrane region" description="Helical" evidence="11">
    <location>
        <begin position="228"/>
        <end position="253"/>
    </location>
</feature>
<dbReference type="GO" id="GO:0007204">
    <property type="term" value="P:positive regulation of cytosolic calcium ion concentration"/>
    <property type="evidence" value="ECO:0007669"/>
    <property type="project" value="TreeGrafter"/>
</dbReference>
<reference evidence="13" key="1">
    <citation type="submission" date="2011-12" db="EMBL/GenBank/DDBJ databases">
        <title>Complete sequence of Methanoregula formicicum SMSP.</title>
        <authorList>
            <consortium name="US DOE Joint Genome Institute"/>
            <person name="Lucas S."/>
            <person name="Han J."/>
            <person name="Lapidus A."/>
            <person name="Cheng J.-F."/>
            <person name="Goodwin L."/>
            <person name="Pitluck S."/>
            <person name="Peters L."/>
            <person name="Ovchinnikova G."/>
            <person name="Teshima H."/>
            <person name="Detter J.C."/>
            <person name="Han C."/>
            <person name="Tapia R."/>
            <person name="Land M."/>
            <person name="Hauser L."/>
            <person name="Kyrpides N."/>
            <person name="Ivanova N."/>
            <person name="Pagani I."/>
            <person name="Imachi H."/>
            <person name="Tamaki H."/>
            <person name="Sekiguchi Y."/>
            <person name="Kamagata Y."/>
            <person name="Cadillo-Quiroz H."/>
            <person name="Zinder S."/>
            <person name="Liu W.-T."/>
            <person name="Woyke T."/>
        </authorList>
    </citation>
    <scope>NUCLEOTIDE SEQUENCE</scope>
</reference>
<keyword evidence="8 13" id="KW-0675">Receptor</keyword>
<evidence type="ECO:0000256" key="2">
    <source>
        <dbReference type="ARBA" id="ARBA00010663"/>
    </source>
</evidence>
<feature type="transmembrane region" description="Helical" evidence="11">
    <location>
        <begin position="77"/>
        <end position="100"/>
    </location>
</feature>
<dbReference type="InterPro" id="IPR017452">
    <property type="entry name" value="GPCR_Rhodpsn_7TM"/>
</dbReference>
<organism evidence="13">
    <name type="scientific">Phyllotreta striolata</name>
    <name type="common">Striped flea beetle</name>
    <name type="synonym">Crioceris striolata</name>
    <dbReference type="NCBI Taxonomy" id="444603"/>
    <lineage>
        <taxon>Eukaryota</taxon>
        <taxon>Metazoa</taxon>
        <taxon>Ecdysozoa</taxon>
        <taxon>Arthropoda</taxon>
        <taxon>Hexapoda</taxon>
        <taxon>Insecta</taxon>
        <taxon>Pterygota</taxon>
        <taxon>Neoptera</taxon>
        <taxon>Endopterygota</taxon>
        <taxon>Coleoptera</taxon>
        <taxon>Polyphaga</taxon>
        <taxon>Cucujiformia</taxon>
        <taxon>Chrysomeloidea</taxon>
        <taxon>Chrysomelidae</taxon>
        <taxon>Galerucinae</taxon>
        <taxon>Alticini</taxon>
        <taxon>Phyllotreta</taxon>
    </lineage>
</organism>
<dbReference type="GO" id="GO:0005886">
    <property type="term" value="C:plasma membrane"/>
    <property type="evidence" value="ECO:0007669"/>
    <property type="project" value="UniProtKB-SubCell"/>
</dbReference>
<feature type="domain" description="G-protein coupled receptors family 1 profile" evidence="12">
    <location>
        <begin position="21"/>
        <end position="284"/>
    </location>
</feature>
<protein>
    <submittedName>
        <fullName evidence="13">Prostaglandin E2 receptor EP4 subtype</fullName>
    </submittedName>
</protein>
<evidence type="ECO:0000313" key="13">
    <source>
        <dbReference type="EMBL" id="AFI81410.1"/>
    </source>
</evidence>
<evidence type="ECO:0000259" key="12">
    <source>
        <dbReference type="PROSITE" id="PS50262"/>
    </source>
</evidence>
<feature type="transmembrane region" description="Helical" evidence="11">
    <location>
        <begin position="265"/>
        <end position="290"/>
    </location>
</feature>
<keyword evidence="7 11" id="KW-0472">Membrane</keyword>
<evidence type="ECO:0000256" key="11">
    <source>
        <dbReference type="SAM" id="Phobius"/>
    </source>
</evidence>
<dbReference type="Gene3D" id="1.20.1070.10">
    <property type="entry name" value="Rhodopsin 7-helix transmembrane proteins"/>
    <property type="match status" value="1"/>
</dbReference>
<evidence type="ECO:0000256" key="5">
    <source>
        <dbReference type="ARBA" id="ARBA00022989"/>
    </source>
</evidence>
<evidence type="ECO:0000256" key="3">
    <source>
        <dbReference type="ARBA" id="ARBA00022475"/>
    </source>
</evidence>
<proteinExistence type="evidence at transcript level"/>
<dbReference type="PANTHER" id="PTHR11866:SF16">
    <property type="entry name" value="PROSTAGLANDIN E2 RECEPTOR EP4 SUBTYPE-LIKE PROTEIN"/>
    <property type="match status" value="1"/>
</dbReference>
<feature type="transmembrane region" description="Helical" evidence="11">
    <location>
        <begin position="6"/>
        <end position="29"/>
    </location>
</feature>
<dbReference type="GO" id="GO:0007189">
    <property type="term" value="P:adenylate cyclase-activating G protein-coupled receptor signaling pathway"/>
    <property type="evidence" value="ECO:0007669"/>
    <property type="project" value="TreeGrafter"/>
</dbReference>
<keyword evidence="15" id="KW-1185">Reference proteome</keyword>
<dbReference type="InterPro" id="IPR000276">
    <property type="entry name" value="GPCR_Rhodpsn"/>
</dbReference>
<dbReference type="EMBL" id="JQ278009">
    <property type="protein sequence ID" value="AFI81410.1"/>
    <property type="molecule type" value="mRNA"/>
</dbReference>
<keyword evidence="3" id="KW-1003">Cell membrane</keyword>
<accession>K9LGM9</accession>
<dbReference type="PANTHER" id="PTHR11866">
    <property type="entry name" value="G-PROTEIN COUPLED RECEPTOR FAMILY 1 MEMBER"/>
    <property type="match status" value="1"/>
</dbReference>
<dbReference type="Pfam" id="PF00001">
    <property type="entry name" value="7tm_1"/>
    <property type="match status" value="1"/>
</dbReference>
<keyword evidence="10" id="KW-0807">Transducer</keyword>
<comment type="similarity">
    <text evidence="2">Belongs to the G-protein coupled receptor 1 family.</text>
</comment>
<feature type="transmembrane region" description="Helical" evidence="11">
    <location>
        <begin position="120"/>
        <end position="143"/>
    </location>
</feature>
<keyword evidence="4 11" id="KW-0812">Transmembrane</keyword>
<dbReference type="PROSITE" id="PS50262">
    <property type="entry name" value="G_PROTEIN_RECEP_F1_2"/>
    <property type="match status" value="1"/>
</dbReference>
<comment type="subcellular location">
    <subcellularLocation>
        <location evidence="1">Cell membrane</location>
        <topology evidence="1">Multi-pass membrane protein</topology>
    </subcellularLocation>
</comment>
<evidence type="ECO:0000256" key="9">
    <source>
        <dbReference type="ARBA" id="ARBA00023180"/>
    </source>
</evidence>
<keyword evidence="5 11" id="KW-1133">Transmembrane helix</keyword>
<dbReference type="SUPFAM" id="SSF81321">
    <property type="entry name" value="Family A G protein-coupled receptor-like"/>
    <property type="match status" value="1"/>
</dbReference>
<evidence type="ECO:0000256" key="10">
    <source>
        <dbReference type="ARBA" id="ARBA00023224"/>
    </source>
</evidence>
<evidence type="ECO:0000256" key="7">
    <source>
        <dbReference type="ARBA" id="ARBA00023136"/>
    </source>
</evidence>
<dbReference type="AlphaFoldDB" id="K9LGM9"/>
<keyword evidence="6" id="KW-0297">G-protein coupled receptor</keyword>
<keyword evidence="9" id="KW-0325">Glycoprotein</keyword>
<name>K9LGM9_PHYSR</name>